<evidence type="ECO:0000256" key="2">
    <source>
        <dbReference type="PIRSR" id="PIRSR605511-1"/>
    </source>
</evidence>
<dbReference type="Pfam" id="PF08450">
    <property type="entry name" value="SGL"/>
    <property type="match status" value="1"/>
</dbReference>
<protein>
    <submittedName>
        <fullName evidence="5">Sugar lactone lactonase YvrE</fullName>
    </submittedName>
</protein>
<accession>A0A1I1LT08</accession>
<evidence type="ECO:0000313" key="5">
    <source>
        <dbReference type="EMBL" id="SFC72600.1"/>
    </source>
</evidence>
<dbReference type="PANTHER" id="PTHR10907">
    <property type="entry name" value="REGUCALCIN"/>
    <property type="match status" value="1"/>
</dbReference>
<dbReference type="PRINTS" id="PR01790">
    <property type="entry name" value="SMP30FAMILY"/>
</dbReference>
<dbReference type="InterPro" id="IPR013658">
    <property type="entry name" value="SGL"/>
</dbReference>
<dbReference type="GO" id="GO:0004341">
    <property type="term" value="F:gluconolactonase activity"/>
    <property type="evidence" value="ECO:0007669"/>
    <property type="project" value="TreeGrafter"/>
</dbReference>
<dbReference type="STRING" id="574651.SAMN04487968_11064"/>
<comment type="cofactor">
    <cofactor evidence="3">
        <name>Zn(2+)</name>
        <dbReference type="ChEBI" id="CHEBI:29105"/>
    </cofactor>
    <text evidence="3">Binds 1 divalent metal cation per subunit.</text>
</comment>
<dbReference type="GO" id="GO:0019853">
    <property type="term" value="P:L-ascorbic acid biosynthetic process"/>
    <property type="evidence" value="ECO:0007669"/>
    <property type="project" value="TreeGrafter"/>
</dbReference>
<feature type="binding site" evidence="3">
    <location>
        <position position="191"/>
    </location>
    <ligand>
        <name>a divalent metal cation</name>
        <dbReference type="ChEBI" id="CHEBI:60240"/>
    </ligand>
</feature>
<proteinExistence type="inferred from homology"/>
<dbReference type="EMBL" id="FOLB01000010">
    <property type="protein sequence ID" value="SFC72600.1"/>
    <property type="molecule type" value="Genomic_DNA"/>
</dbReference>
<feature type="active site" description="Proton donor/acceptor" evidence="2">
    <location>
        <position position="191"/>
    </location>
</feature>
<dbReference type="OrthoDB" id="2633250at2"/>
<dbReference type="AlphaFoldDB" id="A0A1I1LT08"/>
<feature type="binding site" evidence="3">
    <location>
        <position position="16"/>
    </location>
    <ligand>
        <name>a divalent metal cation</name>
        <dbReference type="ChEBI" id="CHEBI:60240"/>
    </ligand>
</feature>
<feature type="binding site" evidence="3">
    <location>
        <position position="95"/>
    </location>
    <ligand>
        <name>substrate</name>
    </ligand>
</feature>
<name>A0A1I1LT08_9ACTN</name>
<feature type="domain" description="SMP-30/Gluconolactonase/LRE-like region" evidence="4">
    <location>
        <begin position="15"/>
        <end position="249"/>
    </location>
</feature>
<dbReference type="RefSeq" id="WP_091124871.1">
    <property type="nucleotide sequence ID" value="NZ_FOLB01000010.1"/>
</dbReference>
<organism evidence="5 6">
    <name type="scientific">Nocardioides terrae</name>
    <dbReference type="NCBI Taxonomy" id="574651"/>
    <lineage>
        <taxon>Bacteria</taxon>
        <taxon>Bacillati</taxon>
        <taxon>Actinomycetota</taxon>
        <taxon>Actinomycetes</taxon>
        <taxon>Propionibacteriales</taxon>
        <taxon>Nocardioidaceae</taxon>
        <taxon>Nocardioides</taxon>
    </lineage>
</organism>
<dbReference type="InterPro" id="IPR005511">
    <property type="entry name" value="SMP-30"/>
</dbReference>
<dbReference type="SUPFAM" id="SSF63829">
    <property type="entry name" value="Calcium-dependent phosphotriesterase"/>
    <property type="match status" value="1"/>
</dbReference>
<dbReference type="Proteomes" id="UP000198832">
    <property type="component" value="Unassembled WGS sequence"/>
</dbReference>
<evidence type="ECO:0000313" key="6">
    <source>
        <dbReference type="Proteomes" id="UP000198832"/>
    </source>
</evidence>
<dbReference type="Gene3D" id="2.120.10.30">
    <property type="entry name" value="TolB, C-terminal domain"/>
    <property type="match status" value="1"/>
</dbReference>
<reference evidence="5 6" key="1">
    <citation type="submission" date="2016-10" db="EMBL/GenBank/DDBJ databases">
        <authorList>
            <person name="de Groot N.N."/>
        </authorList>
    </citation>
    <scope>NUCLEOTIDE SEQUENCE [LARGE SCALE GENOMIC DNA]</scope>
    <source>
        <strain evidence="5 6">CGMCC 1.7056</strain>
    </source>
</reference>
<keyword evidence="3" id="KW-0479">Metal-binding</keyword>
<sequence>MTDREWLGDPTVFHGEGAFWDPSIDGLRYVDMLRGDIHTLRDGEPSRSHVGDVAAVIRRREAGGYIVAVERGFLLLDAELRVEQEIPVFDDPEIRMNEGGCDPAGRFYCGSTAYDERPGGGALYRLDPDLGVHVVREGVTLPNGLVWSPDGTTAFHADSAEQRIYAYDVDPVTGDFGEQRVHVELGSGSPDGVAIDEEGGLWVAVWSGGHVRRFDASGALSETVDVGVTNPTSCAFGGADGRTLFVTSSKKGLEAPEEHAGQVLAVRVRVRGAAVHAFRG</sequence>
<comment type="similarity">
    <text evidence="1">Belongs to the SMP-30/CGR1 family.</text>
</comment>
<feature type="binding site" evidence="3">
    <location>
        <position position="97"/>
    </location>
    <ligand>
        <name>substrate</name>
    </ligand>
</feature>
<keyword evidence="6" id="KW-1185">Reference proteome</keyword>
<gene>
    <name evidence="5" type="ORF">SAMN04487968_11064</name>
</gene>
<evidence type="ECO:0000259" key="4">
    <source>
        <dbReference type="Pfam" id="PF08450"/>
    </source>
</evidence>
<evidence type="ECO:0000256" key="1">
    <source>
        <dbReference type="ARBA" id="ARBA00008853"/>
    </source>
</evidence>
<keyword evidence="3" id="KW-0862">Zinc</keyword>
<feature type="binding site" evidence="3">
    <location>
        <position position="115"/>
    </location>
    <ligand>
        <name>substrate</name>
    </ligand>
</feature>
<dbReference type="PANTHER" id="PTHR10907:SF47">
    <property type="entry name" value="REGUCALCIN"/>
    <property type="match status" value="1"/>
</dbReference>
<dbReference type="GO" id="GO:0005509">
    <property type="term" value="F:calcium ion binding"/>
    <property type="evidence" value="ECO:0007669"/>
    <property type="project" value="TreeGrafter"/>
</dbReference>
<evidence type="ECO:0000256" key="3">
    <source>
        <dbReference type="PIRSR" id="PIRSR605511-2"/>
    </source>
</evidence>
<dbReference type="InterPro" id="IPR011042">
    <property type="entry name" value="6-blade_b-propeller_TolB-like"/>
</dbReference>
<feature type="binding site" evidence="3">
    <location>
        <position position="143"/>
    </location>
    <ligand>
        <name>a divalent metal cation</name>
        <dbReference type="ChEBI" id="CHEBI:60240"/>
    </ligand>
</feature>